<comment type="caution">
    <text evidence="3">The sequence shown here is derived from an EMBL/GenBank/DDBJ whole genome shotgun (WGS) entry which is preliminary data.</text>
</comment>
<dbReference type="EMBL" id="MGHL01000019">
    <property type="protein sequence ID" value="OGM68704.1"/>
    <property type="molecule type" value="Genomic_DNA"/>
</dbReference>
<name>A0A1F8BX72_9BACT</name>
<dbReference type="NCBIfam" id="NF033510">
    <property type="entry name" value="Ca_tandemer"/>
    <property type="match status" value="2"/>
</dbReference>
<proteinExistence type="predicted"/>
<keyword evidence="1" id="KW-0472">Membrane</keyword>
<sequence>MRRYSRLAQVEHKKNRRAIFVYGFLTIALIVLLLFFGLPSIVRLAGFLTDLRSSGQSVEINDKTPPAPSRFEIPPEYTNKSRIEISGSAEAGATVKLFINGDERETVADDSGKFSFSVSLSKGDNQFWALVIDKSGNESTESSRYKVVYDDKEPLIEISSPSDGQTFSGSASQRIEIKGTTETEATVKVNDRIAIIDSEGNFSLSISLIEGQNTLELIATDPAGNKATKSLTVNYSP</sequence>
<feature type="domain" description="Bacterial Ig-like" evidence="2">
    <location>
        <begin position="77"/>
        <end position="147"/>
    </location>
</feature>
<dbReference type="Pfam" id="PF19077">
    <property type="entry name" value="Big_13"/>
    <property type="match status" value="1"/>
</dbReference>
<evidence type="ECO:0000256" key="1">
    <source>
        <dbReference type="SAM" id="Phobius"/>
    </source>
</evidence>
<evidence type="ECO:0000313" key="3">
    <source>
        <dbReference type="EMBL" id="OGM68704.1"/>
    </source>
</evidence>
<dbReference type="InterPro" id="IPR013783">
    <property type="entry name" value="Ig-like_fold"/>
</dbReference>
<keyword evidence="1" id="KW-0812">Transmembrane</keyword>
<keyword evidence="1" id="KW-1133">Transmembrane helix</keyword>
<dbReference type="Proteomes" id="UP000178429">
    <property type="component" value="Unassembled WGS sequence"/>
</dbReference>
<reference evidence="3 4" key="1">
    <citation type="journal article" date="2016" name="Nat. Commun.">
        <title>Thousands of microbial genomes shed light on interconnected biogeochemical processes in an aquifer system.</title>
        <authorList>
            <person name="Anantharaman K."/>
            <person name="Brown C.T."/>
            <person name="Hug L.A."/>
            <person name="Sharon I."/>
            <person name="Castelle C.J."/>
            <person name="Probst A.J."/>
            <person name="Thomas B.C."/>
            <person name="Singh A."/>
            <person name="Wilkins M.J."/>
            <person name="Karaoz U."/>
            <person name="Brodie E.L."/>
            <person name="Williams K.H."/>
            <person name="Hubbard S.S."/>
            <person name="Banfield J.F."/>
        </authorList>
    </citation>
    <scope>NUCLEOTIDE SEQUENCE [LARGE SCALE GENOMIC DNA]</scope>
</reference>
<evidence type="ECO:0000313" key="4">
    <source>
        <dbReference type="Proteomes" id="UP000178429"/>
    </source>
</evidence>
<evidence type="ECO:0000259" key="2">
    <source>
        <dbReference type="Pfam" id="PF19077"/>
    </source>
</evidence>
<dbReference type="STRING" id="1802525.A2975_05360"/>
<gene>
    <name evidence="3" type="ORF">A2975_05360</name>
</gene>
<dbReference type="AlphaFoldDB" id="A0A1F8BX72"/>
<dbReference type="Gene3D" id="2.60.40.10">
    <property type="entry name" value="Immunoglobulins"/>
    <property type="match status" value="2"/>
</dbReference>
<feature type="transmembrane region" description="Helical" evidence="1">
    <location>
        <begin position="20"/>
        <end position="42"/>
    </location>
</feature>
<dbReference type="Pfam" id="PF09136">
    <property type="entry name" value="Glucodextran_B"/>
    <property type="match status" value="1"/>
</dbReference>
<protein>
    <recommendedName>
        <fullName evidence="2">Bacterial Ig-like domain-containing protein</fullName>
    </recommendedName>
</protein>
<organism evidence="3 4">
    <name type="scientific">Candidatus Woesebacteria bacterium RIFCSPLOWO2_01_FULL_44_14</name>
    <dbReference type="NCBI Taxonomy" id="1802525"/>
    <lineage>
        <taxon>Bacteria</taxon>
        <taxon>Candidatus Woeseibacteriota</taxon>
    </lineage>
</organism>
<dbReference type="InterPro" id="IPR044016">
    <property type="entry name" value="Big_13"/>
</dbReference>
<accession>A0A1F8BX72</accession>